<organism evidence="1 2">
    <name type="scientific">Dryococelus australis</name>
    <dbReference type="NCBI Taxonomy" id="614101"/>
    <lineage>
        <taxon>Eukaryota</taxon>
        <taxon>Metazoa</taxon>
        <taxon>Ecdysozoa</taxon>
        <taxon>Arthropoda</taxon>
        <taxon>Hexapoda</taxon>
        <taxon>Insecta</taxon>
        <taxon>Pterygota</taxon>
        <taxon>Neoptera</taxon>
        <taxon>Polyneoptera</taxon>
        <taxon>Phasmatodea</taxon>
        <taxon>Verophasmatodea</taxon>
        <taxon>Anareolatae</taxon>
        <taxon>Phasmatidae</taxon>
        <taxon>Eurycanthinae</taxon>
        <taxon>Dryococelus</taxon>
    </lineage>
</organism>
<dbReference type="Proteomes" id="UP001159363">
    <property type="component" value="Chromosome 8"/>
</dbReference>
<protein>
    <submittedName>
        <fullName evidence="1">Uncharacterized protein</fullName>
    </submittedName>
</protein>
<reference evidence="1 2" key="1">
    <citation type="submission" date="2023-02" db="EMBL/GenBank/DDBJ databases">
        <title>LHISI_Scaffold_Assembly.</title>
        <authorList>
            <person name="Stuart O.P."/>
            <person name="Cleave R."/>
            <person name="Magrath M.J.L."/>
            <person name="Mikheyev A.S."/>
        </authorList>
    </citation>
    <scope>NUCLEOTIDE SEQUENCE [LARGE SCALE GENOMIC DNA]</scope>
    <source>
        <strain evidence="1">Daus_M_001</strain>
        <tissue evidence="1">Leg muscle</tissue>
    </source>
</reference>
<sequence>MKCFEMITEHMQRRRLTPLLDLPDKDTQDLHLQRLITAWKVKVRRPRKSDGESKEREASFQYHVVCGREYIRVCHSAFLSRHAVNQKRVFRLTKLLLLGQSPLCQRGKNPKTRYSGKEIKYFDFRLNITQMNELYLQKHLDSAIKYNSYREYFTQNFNYRFEHSQVDVCCKCELPKTKLKSPHISDSIEQAAEEHIGALIFDQMQNLPLGSISLQEGFCIICVNCFCVYKPKSRHSVMCMYHEDGGHNGVNEA</sequence>
<proteinExistence type="predicted"/>
<dbReference type="EMBL" id="JARBHB010000009">
    <property type="protein sequence ID" value="KAJ8875537.1"/>
    <property type="molecule type" value="Genomic_DNA"/>
</dbReference>
<keyword evidence="2" id="KW-1185">Reference proteome</keyword>
<accession>A0ABQ9GU36</accession>
<evidence type="ECO:0000313" key="1">
    <source>
        <dbReference type="EMBL" id="KAJ8875537.1"/>
    </source>
</evidence>
<name>A0ABQ9GU36_9NEOP</name>
<gene>
    <name evidence="1" type="ORF">PR048_023432</name>
</gene>
<evidence type="ECO:0000313" key="2">
    <source>
        <dbReference type="Proteomes" id="UP001159363"/>
    </source>
</evidence>
<comment type="caution">
    <text evidence="1">The sequence shown here is derived from an EMBL/GenBank/DDBJ whole genome shotgun (WGS) entry which is preliminary data.</text>
</comment>